<comment type="caution">
    <text evidence="2">The sequence shown here is derived from an EMBL/GenBank/DDBJ whole genome shotgun (WGS) entry which is preliminary data.</text>
</comment>
<protein>
    <submittedName>
        <fullName evidence="2">Uncharacterized protein</fullName>
    </submittedName>
</protein>
<feature type="compositionally biased region" description="Basic and acidic residues" evidence="1">
    <location>
        <begin position="111"/>
        <end position="127"/>
    </location>
</feature>
<feature type="compositionally biased region" description="Basic and acidic residues" evidence="1">
    <location>
        <begin position="13"/>
        <end position="36"/>
    </location>
</feature>
<feature type="region of interest" description="Disordered" evidence="1">
    <location>
        <begin position="1"/>
        <end position="135"/>
    </location>
</feature>
<feature type="compositionally biased region" description="Polar residues" evidence="1">
    <location>
        <begin position="1"/>
        <end position="12"/>
    </location>
</feature>
<dbReference type="EMBL" id="VYYT01000433">
    <property type="protein sequence ID" value="KAK2736025.1"/>
    <property type="molecule type" value="Genomic_DNA"/>
</dbReference>
<keyword evidence="3" id="KW-1185">Reference proteome</keyword>
<evidence type="ECO:0000313" key="3">
    <source>
        <dbReference type="Proteomes" id="UP001281614"/>
    </source>
</evidence>
<sequence length="135" mass="14443">MTKQKPQPQGPNRDSDPSEPEKKVPASDSTSKEETRSWSTLSVQHGQDANAEGTFQLSVGPRTPASTKGSLGHDAAQGSKVSGPENSDSKSHLVSHTSFSEMAPTKYPRIIGEKDCDLRNKPPDNKSPDGLATFP</sequence>
<name>A0AAD9Y339_COLKA</name>
<gene>
    <name evidence="2" type="ORF">CKAH01_07779</name>
</gene>
<dbReference type="Proteomes" id="UP001281614">
    <property type="component" value="Unassembled WGS sequence"/>
</dbReference>
<evidence type="ECO:0000256" key="1">
    <source>
        <dbReference type="SAM" id="MobiDB-lite"/>
    </source>
</evidence>
<proteinExistence type="predicted"/>
<organism evidence="2 3">
    <name type="scientific">Colletotrichum kahawae</name>
    <name type="common">Coffee berry disease fungus</name>
    <dbReference type="NCBI Taxonomy" id="34407"/>
    <lineage>
        <taxon>Eukaryota</taxon>
        <taxon>Fungi</taxon>
        <taxon>Dikarya</taxon>
        <taxon>Ascomycota</taxon>
        <taxon>Pezizomycotina</taxon>
        <taxon>Sordariomycetes</taxon>
        <taxon>Hypocreomycetidae</taxon>
        <taxon>Glomerellales</taxon>
        <taxon>Glomerellaceae</taxon>
        <taxon>Colletotrichum</taxon>
        <taxon>Colletotrichum gloeosporioides species complex</taxon>
    </lineage>
</organism>
<dbReference type="AlphaFoldDB" id="A0AAD9Y339"/>
<feature type="compositionally biased region" description="Polar residues" evidence="1">
    <location>
        <begin position="37"/>
        <end position="57"/>
    </location>
</feature>
<evidence type="ECO:0000313" key="2">
    <source>
        <dbReference type="EMBL" id="KAK2736025.1"/>
    </source>
</evidence>
<reference evidence="2" key="1">
    <citation type="submission" date="2023-02" db="EMBL/GenBank/DDBJ databases">
        <title>Colletotrichum kahawae CIFC_Que2 genome sequencing and assembly.</title>
        <authorList>
            <person name="Baroncelli R."/>
        </authorList>
    </citation>
    <scope>NUCLEOTIDE SEQUENCE</scope>
    <source>
        <strain evidence="2">CIFC_Que2</strain>
    </source>
</reference>
<accession>A0AAD9Y339</accession>